<accession>A0A151JA74</accession>
<evidence type="ECO:0000256" key="1">
    <source>
        <dbReference type="SAM" id="MobiDB-lite"/>
    </source>
</evidence>
<dbReference type="EMBL" id="KQ979328">
    <property type="protein sequence ID" value="KYN21911.1"/>
    <property type="molecule type" value="Genomic_DNA"/>
</dbReference>
<evidence type="ECO:0000313" key="2">
    <source>
        <dbReference type="EMBL" id="KYN21911.1"/>
    </source>
</evidence>
<protein>
    <submittedName>
        <fullName evidence="2">Uncharacterized protein</fullName>
    </submittedName>
</protein>
<evidence type="ECO:0000313" key="3">
    <source>
        <dbReference type="Proteomes" id="UP000078492"/>
    </source>
</evidence>
<sequence length="171" mass="19467">MRVRRGFLPQPPQGAPWRLAAVREDDIAHRRGTEGRAATGGPSTGCRTRSRSGDPTGIQEGTRSLDWILVANLRAIEFASYSYSLDEYGKFNHFQDADFESAYHDAFESPDKSGWARDISKFALGRSEIFHLKKLCLNFTFVIMLRFSLLLSQSHATVIPRYIQERRVKQD</sequence>
<organism evidence="2 3">
    <name type="scientific">Trachymyrmex cornetzi</name>
    <dbReference type="NCBI Taxonomy" id="471704"/>
    <lineage>
        <taxon>Eukaryota</taxon>
        <taxon>Metazoa</taxon>
        <taxon>Ecdysozoa</taxon>
        <taxon>Arthropoda</taxon>
        <taxon>Hexapoda</taxon>
        <taxon>Insecta</taxon>
        <taxon>Pterygota</taxon>
        <taxon>Neoptera</taxon>
        <taxon>Endopterygota</taxon>
        <taxon>Hymenoptera</taxon>
        <taxon>Apocrita</taxon>
        <taxon>Aculeata</taxon>
        <taxon>Formicoidea</taxon>
        <taxon>Formicidae</taxon>
        <taxon>Myrmicinae</taxon>
        <taxon>Trachymyrmex</taxon>
    </lineage>
</organism>
<dbReference type="Proteomes" id="UP000078492">
    <property type="component" value="Unassembled WGS sequence"/>
</dbReference>
<keyword evidence="3" id="KW-1185">Reference proteome</keyword>
<dbReference type="AlphaFoldDB" id="A0A151JA74"/>
<proteinExistence type="predicted"/>
<reference evidence="2 3" key="1">
    <citation type="submission" date="2015-09" db="EMBL/GenBank/DDBJ databases">
        <title>Trachymyrmex cornetzi WGS genome.</title>
        <authorList>
            <person name="Nygaard S."/>
            <person name="Hu H."/>
            <person name="Boomsma J."/>
            <person name="Zhang G."/>
        </authorList>
    </citation>
    <scope>NUCLEOTIDE SEQUENCE [LARGE SCALE GENOMIC DNA]</scope>
    <source>
        <strain evidence="2">Tcor2-1</strain>
        <tissue evidence="2">Whole body</tissue>
    </source>
</reference>
<feature type="region of interest" description="Disordered" evidence="1">
    <location>
        <begin position="30"/>
        <end position="57"/>
    </location>
</feature>
<name>A0A151JA74_9HYME</name>
<gene>
    <name evidence="2" type="ORF">ALC57_05702</name>
</gene>